<dbReference type="GO" id="GO:0008218">
    <property type="term" value="P:bioluminescence"/>
    <property type="evidence" value="ECO:0007669"/>
    <property type="project" value="InterPro"/>
</dbReference>
<dbReference type="GO" id="GO:0003995">
    <property type="term" value="F:acyl-CoA dehydrogenase activity"/>
    <property type="evidence" value="ECO:0007669"/>
    <property type="project" value="InterPro"/>
</dbReference>
<evidence type="ECO:0000313" key="2">
    <source>
        <dbReference type="EMBL" id="OUN03834.1"/>
    </source>
</evidence>
<dbReference type="Proteomes" id="UP000195772">
    <property type="component" value="Unassembled WGS sequence"/>
</dbReference>
<name>A0A1Y3QVZ3_9BACT</name>
<evidence type="ECO:0000256" key="1">
    <source>
        <dbReference type="ARBA" id="ARBA00022857"/>
    </source>
</evidence>
<protein>
    <submittedName>
        <fullName evidence="2">Aldehyde dehydrogenase</fullName>
    </submittedName>
</protein>
<accession>A0A1Y3QVZ3</accession>
<dbReference type="EMBL" id="NFHB01000003">
    <property type="protein sequence ID" value="OUN03834.1"/>
    <property type="molecule type" value="Genomic_DNA"/>
</dbReference>
<dbReference type="RefSeq" id="WP_087401613.1">
    <property type="nucleotide sequence ID" value="NZ_NFHB01000003.1"/>
</dbReference>
<organism evidence="2 3">
    <name type="scientific">Alistipes onderdonkii</name>
    <dbReference type="NCBI Taxonomy" id="328813"/>
    <lineage>
        <taxon>Bacteria</taxon>
        <taxon>Pseudomonadati</taxon>
        <taxon>Bacteroidota</taxon>
        <taxon>Bacteroidia</taxon>
        <taxon>Bacteroidales</taxon>
        <taxon>Rikenellaceae</taxon>
        <taxon>Alistipes</taxon>
    </lineage>
</organism>
<dbReference type="InterPro" id="IPR008670">
    <property type="entry name" value="CoA_reduct_LuxC"/>
</dbReference>
<dbReference type="InterPro" id="IPR016161">
    <property type="entry name" value="Ald_DH/histidinol_DH"/>
</dbReference>
<comment type="caution">
    <text evidence="2">The sequence shown here is derived from an EMBL/GenBank/DDBJ whole genome shotgun (WGS) entry which is preliminary data.</text>
</comment>
<dbReference type="OrthoDB" id="1522941at2"/>
<evidence type="ECO:0000313" key="3">
    <source>
        <dbReference type="Proteomes" id="UP000195772"/>
    </source>
</evidence>
<sequence>MKNAIGLFSRLGCRLRGFGDDARTREVIGRACRENGWFTPADIRRAVAAVAGVMLRRDVLAEWLAPYPVPVAEPRRVLVVMAGNIPLVGFFDMLCVLAAGHRCLVKPSAKDTVLMEYVIGLLRGIDPQVPVEFYDGSTSPDAVIATGSDNANRYFRAQYAGIPALLRGNRQSVAVLGGRETPAQLTALADDIWAYSGRGCRSVSLLFLPEGYDLQLRMPEVNVKYRNSYRQQKALLTMGGQPFRDLGAAVAVEERAFPAALSRINYSFYKSPAEVGAWLAEHDAGLQCVVSECIACRRRVDFGHAQSPGLTDYPDDRDVIEFLTTSCL</sequence>
<dbReference type="Pfam" id="PF05893">
    <property type="entry name" value="LuxC"/>
    <property type="match status" value="1"/>
</dbReference>
<reference evidence="3" key="1">
    <citation type="submission" date="2017-04" db="EMBL/GenBank/DDBJ databases">
        <title>Function of individual gut microbiota members based on whole genome sequencing of pure cultures obtained from chicken caecum.</title>
        <authorList>
            <person name="Medvecky M."/>
            <person name="Cejkova D."/>
            <person name="Polansky O."/>
            <person name="Karasova D."/>
            <person name="Kubasova T."/>
            <person name="Cizek A."/>
            <person name="Rychlik I."/>
        </authorList>
    </citation>
    <scope>NUCLEOTIDE SEQUENCE [LARGE SCALE GENOMIC DNA]</scope>
    <source>
        <strain evidence="3">An90</strain>
    </source>
</reference>
<dbReference type="SUPFAM" id="SSF53720">
    <property type="entry name" value="ALDH-like"/>
    <property type="match status" value="1"/>
</dbReference>
<gene>
    <name evidence="2" type="ORF">B5G41_05050</name>
</gene>
<dbReference type="eggNOG" id="COG1012">
    <property type="taxonomic scope" value="Bacteria"/>
</dbReference>
<dbReference type="AlphaFoldDB" id="A0A1Y3QVZ3"/>
<proteinExistence type="predicted"/>
<keyword evidence="1" id="KW-0521">NADP</keyword>